<organism evidence="3 4">
    <name type="scientific">Cryptococcus depauperatus CBS 7841</name>
    <dbReference type="NCBI Taxonomy" id="1295531"/>
    <lineage>
        <taxon>Eukaryota</taxon>
        <taxon>Fungi</taxon>
        <taxon>Dikarya</taxon>
        <taxon>Basidiomycota</taxon>
        <taxon>Agaricomycotina</taxon>
        <taxon>Tremellomycetes</taxon>
        <taxon>Tremellales</taxon>
        <taxon>Cryptococcaceae</taxon>
        <taxon>Cryptococcus</taxon>
    </lineage>
</organism>
<dbReference type="RefSeq" id="XP_066067377.1">
    <property type="nucleotide sequence ID" value="XM_066211280.1"/>
</dbReference>
<evidence type="ECO:0000313" key="4">
    <source>
        <dbReference type="Proteomes" id="UP000094043"/>
    </source>
</evidence>
<dbReference type="Pfam" id="PF09184">
    <property type="entry name" value="PPP4R2"/>
    <property type="match status" value="1"/>
</dbReference>
<feature type="compositionally biased region" description="Basic and acidic residues" evidence="2">
    <location>
        <begin position="476"/>
        <end position="501"/>
    </location>
</feature>
<feature type="region of interest" description="Disordered" evidence="2">
    <location>
        <begin position="329"/>
        <end position="544"/>
    </location>
</feature>
<feature type="compositionally biased region" description="Basic and acidic residues" evidence="2">
    <location>
        <begin position="515"/>
        <end position="528"/>
    </location>
</feature>
<dbReference type="EMBL" id="CP143785">
    <property type="protein sequence ID" value="WVN86677.1"/>
    <property type="molecule type" value="Genomic_DNA"/>
</dbReference>
<dbReference type="Proteomes" id="UP000094043">
    <property type="component" value="Chromosome 2"/>
</dbReference>
<comment type="similarity">
    <text evidence="1">Belongs to the PPP4R2 family.</text>
</comment>
<reference evidence="3" key="2">
    <citation type="journal article" date="2022" name="Elife">
        <title>Obligate sexual reproduction of a homothallic fungus closely related to the Cryptococcus pathogenic species complex.</title>
        <authorList>
            <person name="Passer A.R."/>
            <person name="Clancey S.A."/>
            <person name="Shea T."/>
            <person name="David-Palma M."/>
            <person name="Averette A.F."/>
            <person name="Boekhout T."/>
            <person name="Porcel B.M."/>
            <person name="Nowrousian M."/>
            <person name="Cuomo C.A."/>
            <person name="Sun S."/>
            <person name="Heitman J."/>
            <person name="Coelho M.A."/>
        </authorList>
    </citation>
    <scope>NUCLEOTIDE SEQUENCE</scope>
    <source>
        <strain evidence="3">CBS 7841</strain>
    </source>
</reference>
<evidence type="ECO:0000256" key="2">
    <source>
        <dbReference type="SAM" id="MobiDB-lite"/>
    </source>
</evidence>
<feature type="compositionally biased region" description="Low complexity" evidence="2">
    <location>
        <begin position="137"/>
        <end position="154"/>
    </location>
</feature>
<feature type="region of interest" description="Disordered" evidence="2">
    <location>
        <begin position="264"/>
        <end position="284"/>
    </location>
</feature>
<dbReference type="GO" id="GO:0030289">
    <property type="term" value="C:protein phosphatase 4 complex"/>
    <property type="evidence" value="ECO:0007669"/>
    <property type="project" value="InterPro"/>
</dbReference>
<dbReference type="AlphaFoldDB" id="A0AAJ8JQM4"/>
<dbReference type="GeneID" id="91086061"/>
<feature type="compositionally biased region" description="Polar residues" evidence="2">
    <location>
        <begin position="68"/>
        <end position="80"/>
    </location>
</feature>
<dbReference type="GO" id="GO:0005634">
    <property type="term" value="C:nucleus"/>
    <property type="evidence" value="ECO:0007669"/>
    <property type="project" value="TreeGrafter"/>
</dbReference>
<proteinExistence type="inferred from homology"/>
<reference evidence="3" key="1">
    <citation type="submission" date="2016-06" db="EMBL/GenBank/DDBJ databases">
        <authorList>
            <person name="Cuomo C."/>
            <person name="Litvintseva A."/>
            <person name="Heitman J."/>
            <person name="Chen Y."/>
            <person name="Sun S."/>
            <person name="Springer D."/>
            <person name="Dromer F."/>
            <person name="Young S."/>
            <person name="Zeng Q."/>
            <person name="Chapman S."/>
            <person name="Gujja S."/>
            <person name="Saif S."/>
            <person name="Birren B."/>
        </authorList>
    </citation>
    <scope>NUCLEOTIDE SEQUENCE</scope>
    <source>
        <strain evidence="3">CBS 7841</strain>
    </source>
</reference>
<dbReference type="PANTHER" id="PTHR16487:SF0">
    <property type="entry name" value="PROTEIN PHOSPHATASE 4 REGULATORY SUBUNIT 2-RELATED"/>
    <property type="match status" value="1"/>
</dbReference>
<feature type="region of interest" description="Disordered" evidence="2">
    <location>
        <begin position="49"/>
        <end position="159"/>
    </location>
</feature>
<accession>A0AAJ8JQM4</accession>
<protein>
    <submittedName>
        <fullName evidence="3">Uncharacterized protein</fullName>
    </submittedName>
</protein>
<dbReference type="InterPro" id="IPR015267">
    <property type="entry name" value="PPP4R2"/>
</dbReference>
<dbReference type="GO" id="GO:0019888">
    <property type="term" value="F:protein phosphatase regulator activity"/>
    <property type="evidence" value="ECO:0007669"/>
    <property type="project" value="InterPro"/>
</dbReference>
<name>A0AAJ8JQM4_9TREE</name>
<sequence length="544" mass="59208">MAIQNSSETLEKEAQLQQLAASNTFTTDWPTLRSYFKSSLEDAHSLFLSQGPPRLYRPPKDLLIGSSEPLSKTDTPSSIPTDDGKPPSESLLLSPSNTSSDVNVMDEDLQPSTLGGLVIPPFPPLNRSSRQTPSPVPMVRSSSNGSSSVPNGMNKQQPITMDSGVMEEDMVIGGKKMTGWMEEARGRHEIERMSKLLDAMYEPPFTIQRLAELLLHPTSQYSTFGKFLRALEKCLLVTAPWSPPSYTYVPSSFSARPGMAAMGTVSGEKGTGEDSTVPEGSTTPLFSPISFLTHRSGDNMEEAAVSSGESSNMGANMEEGLMSPLVLSDEKSHAISSSARSPTPEPESPNTLKEQAHLNAESEESKAVDEDSEMISAYPSEIAHSETIQDDSPKDLSHTPYLGRVDELDTGPVSLSNVDEPTAKKRVRLRSLKRDVSTSPTRTKAGVSPPGESGNLVPHGMSDKPLPISSTTTTEVKTKKSERQFKPLRRMGSEKSLRDRFVSGGMQEPEESTVTDEKRITPNVKKDIDDDLKEENQVGQSYQV</sequence>
<gene>
    <name evidence="3" type="ORF">L203_101849</name>
</gene>
<dbReference type="PANTHER" id="PTHR16487">
    <property type="entry name" value="PPP4R2-RELATED PROTEIN"/>
    <property type="match status" value="1"/>
</dbReference>
<dbReference type="KEGG" id="cdep:91086061"/>
<evidence type="ECO:0000256" key="1">
    <source>
        <dbReference type="ARBA" id="ARBA00009207"/>
    </source>
</evidence>
<dbReference type="GO" id="GO:0005737">
    <property type="term" value="C:cytoplasm"/>
    <property type="evidence" value="ECO:0007669"/>
    <property type="project" value="TreeGrafter"/>
</dbReference>
<evidence type="ECO:0000313" key="3">
    <source>
        <dbReference type="EMBL" id="WVN86677.1"/>
    </source>
</evidence>
<feature type="compositionally biased region" description="Low complexity" evidence="2">
    <location>
        <begin position="87"/>
        <end position="100"/>
    </location>
</feature>
<reference evidence="3" key="3">
    <citation type="submission" date="2024-01" db="EMBL/GenBank/DDBJ databases">
        <authorList>
            <person name="Coelho M.A."/>
            <person name="David-Palma M."/>
            <person name="Shea T."/>
            <person name="Sun S."/>
            <person name="Cuomo C.A."/>
            <person name="Heitman J."/>
        </authorList>
    </citation>
    <scope>NUCLEOTIDE SEQUENCE</scope>
    <source>
        <strain evidence="3">CBS 7841</strain>
    </source>
</reference>
<keyword evidence="4" id="KW-1185">Reference proteome</keyword>